<keyword evidence="2" id="KW-1185">Reference proteome</keyword>
<protein>
    <submittedName>
        <fullName evidence="1">DUF2336 domain-containing protein</fullName>
    </submittedName>
</protein>
<comment type="caution">
    <text evidence="1">The sequence shown here is derived from an EMBL/GenBank/DDBJ whole genome shotgun (WGS) entry which is preliminary data.</text>
</comment>
<organism evidence="1 2">
    <name type="scientific">Sphingomonas anseongensis</name>
    <dbReference type="NCBI Taxonomy" id="2908207"/>
    <lineage>
        <taxon>Bacteria</taxon>
        <taxon>Pseudomonadati</taxon>
        <taxon>Pseudomonadota</taxon>
        <taxon>Alphaproteobacteria</taxon>
        <taxon>Sphingomonadales</taxon>
        <taxon>Sphingomonadaceae</taxon>
        <taxon>Sphingomonas</taxon>
    </lineage>
</organism>
<dbReference type="Proteomes" id="UP001165343">
    <property type="component" value="Unassembled WGS sequence"/>
</dbReference>
<evidence type="ECO:0000313" key="1">
    <source>
        <dbReference type="EMBL" id="MCL6677967.1"/>
    </source>
</evidence>
<evidence type="ECO:0000313" key="2">
    <source>
        <dbReference type="Proteomes" id="UP001165343"/>
    </source>
</evidence>
<proteinExistence type="predicted"/>
<gene>
    <name evidence="1" type="ORF">LZ519_01345</name>
</gene>
<sequence length="349" mass="37774">MVPVEWPIAAAGEGGGRDPARVAGRVRLRTARTDFFLDPSARLTEQERALMTGMLTGLVDSVADEFRVILAGAEPANDDGEQLFDSLRSSGLLDIPDLIHLLLRRAEEERVSTALRSGVGTGKLRFLQSLVSDDDSEVSAAAMALILARGRRRDRFDGPRIIFDDLSAEAAASLVNAIAAALRMDLFMRLSEGEADERLASAAQSVLSRHDEGNRLEARLFDLAHALDRSSRLDEKVILSCLHEGEASLLAEVLGRRSGIGLDDSWELLTAGYGKLALLLRLGGVSRSIAGEIIARLAELSGSDPESEIIAFDSMAEEEVDRARGWLRLDPAYRSAIDSLAVDNGQRTV</sequence>
<name>A0ABT0RCI1_9SPHN</name>
<accession>A0ABT0RCI1</accession>
<dbReference type="EMBL" id="JAMGBC010000001">
    <property type="protein sequence ID" value="MCL6677967.1"/>
    <property type="molecule type" value="Genomic_DNA"/>
</dbReference>
<reference evidence="1" key="1">
    <citation type="submission" date="2022-05" db="EMBL/GenBank/DDBJ databases">
        <authorList>
            <person name="Jo J.-H."/>
            <person name="Im W.-T."/>
        </authorList>
    </citation>
    <scope>NUCLEOTIDE SEQUENCE</scope>
    <source>
        <strain evidence="1">RG327</strain>
    </source>
</reference>
<dbReference type="RefSeq" id="WP_249866947.1">
    <property type="nucleotide sequence ID" value="NZ_JAMGBC010000001.1"/>
</dbReference>